<dbReference type="RefSeq" id="WP_209338580.1">
    <property type="nucleotide sequence ID" value="NZ_JAGIQL010000010.1"/>
</dbReference>
<dbReference type="CDD" id="cd05008">
    <property type="entry name" value="SIS_GlmS_GlmD_1"/>
    <property type="match status" value="1"/>
</dbReference>
<organism evidence="3 4">
    <name type="scientific">Streptomyces montanisoli</name>
    <dbReference type="NCBI Taxonomy" id="2798581"/>
    <lineage>
        <taxon>Bacteria</taxon>
        <taxon>Bacillati</taxon>
        <taxon>Actinomycetota</taxon>
        <taxon>Actinomycetes</taxon>
        <taxon>Kitasatosporales</taxon>
        <taxon>Streptomycetaceae</taxon>
        <taxon>Streptomyces</taxon>
    </lineage>
</organism>
<feature type="domain" description="SIS" evidence="2">
    <location>
        <begin position="46"/>
        <end position="206"/>
    </location>
</feature>
<evidence type="ECO:0000313" key="3">
    <source>
        <dbReference type="EMBL" id="MBP0456800.1"/>
    </source>
</evidence>
<name>A0A940MB59_9ACTN</name>
<keyword evidence="4" id="KW-1185">Reference proteome</keyword>
<comment type="caution">
    <text evidence="3">The sequence shown here is derived from an EMBL/GenBank/DDBJ whole genome shotgun (WGS) entry which is preliminary data.</text>
</comment>
<keyword evidence="1" id="KW-0677">Repeat</keyword>
<dbReference type="GO" id="GO:0005886">
    <property type="term" value="C:plasma membrane"/>
    <property type="evidence" value="ECO:0007669"/>
    <property type="project" value="TreeGrafter"/>
</dbReference>
<dbReference type="InterPro" id="IPR046348">
    <property type="entry name" value="SIS_dom_sf"/>
</dbReference>
<dbReference type="GO" id="GO:0097367">
    <property type="term" value="F:carbohydrate derivative binding"/>
    <property type="evidence" value="ECO:0007669"/>
    <property type="project" value="InterPro"/>
</dbReference>
<sequence length="384" mass="39556">MNTPVLTPPQGAGAEHTVAEIAQQPALWREVGRIVAGQRTALDAFLAPVLAAEDLRVVLTGAGTSGFAGDVLRTALARHLGRRVDAVHTTDIVADPRGCFAEDVPTLLVSFARSGDSPESTAATALADGCLSRTHHLVITCNAEGALARAHGGQSASHVLLMPAASNDQGFAMTSSFTCMLLAALLALGPSSARSAVGALADAAERITTGALDAPVEKLLAREPERLVYLGSGPLRGLAGESALKLLELTGGRVVAHADSTLGFRHGPKAILDDRTAVIVFVSEDAYTRQYDLDIVAELRAALPDGAVVAVSARPDGLPEDGVWLVPVPAGTEDAAFALPAVVCAQLVALGASLARGVRPDNPFPSGEVNRVVRGVNVHPYPGN</sequence>
<dbReference type="GO" id="GO:1901135">
    <property type="term" value="P:carbohydrate derivative metabolic process"/>
    <property type="evidence" value="ECO:0007669"/>
    <property type="project" value="InterPro"/>
</dbReference>
<dbReference type="Proteomes" id="UP000670475">
    <property type="component" value="Unassembled WGS sequence"/>
</dbReference>
<proteinExistence type="predicted"/>
<evidence type="ECO:0000256" key="1">
    <source>
        <dbReference type="ARBA" id="ARBA00022737"/>
    </source>
</evidence>
<accession>A0A940MB59</accession>
<dbReference type="EMBL" id="JAGIQL010000010">
    <property type="protein sequence ID" value="MBP0456800.1"/>
    <property type="molecule type" value="Genomic_DNA"/>
</dbReference>
<dbReference type="InterPro" id="IPR001347">
    <property type="entry name" value="SIS_dom"/>
</dbReference>
<dbReference type="InterPro" id="IPR050303">
    <property type="entry name" value="GatZ_KbaZ_carbometab"/>
</dbReference>
<dbReference type="PANTHER" id="PTHR32502:SF3">
    <property type="entry name" value="D-GALACTOSAMINE-6-PHOSPHATE DEAMINASE AGAS-RELATED"/>
    <property type="match status" value="1"/>
</dbReference>
<dbReference type="AlphaFoldDB" id="A0A940MB59"/>
<dbReference type="SUPFAM" id="SSF53697">
    <property type="entry name" value="SIS domain"/>
    <property type="match status" value="1"/>
</dbReference>
<dbReference type="InterPro" id="IPR035466">
    <property type="entry name" value="GlmS/AgaS_SIS"/>
</dbReference>
<evidence type="ECO:0000313" key="4">
    <source>
        <dbReference type="Proteomes" id="UP000670475"/>
    </source>
</evidence>
<reference evidence="3" key="1">
    <citation type="submission" date="2021-03" db="EMBL/GenBank/DDBJ databases">
        <title>Whole genome sequence of Streptomyces bomunensis MMS17-BM035.</title>
        <authorList>
            <person name="Lee J.H."/>
        </authorList>
    </citation>
    <scope>NUCLEOTIDE SEQUENCE</scope>
    <source>
        <strain evidence="3">MMS17-BM035</strain>
    </source>
</reference>
<feature type="domain" description="SIS" evidence="2">
    <location>
        <begin position="216"/>
        <end position="363"/>
    </location>
</feature>
<dbReference type="Gene3D" id="3.40.50.10490">
    <property type="entry name" value="Glucose-6-phosphate isomerase like protein, domain 1"/>
    <property type="match status" value="2"/>
</dbReference>
<dbReference type="GO" id="GO:0009401">
    <property type="term" value="P:phosphoenolpyruvate-dependent sugar phosphotransferase system"/>
    <property type="evidence" value="ECO:0007669"/>
    <property type="project" value="TreeGrafter"/>
</dbReference>
<gene>
    <name evidence="3" type="ORF">JFN87_04675</name>
</gene>
<dbReference type="Pfam" id="PF01380">
    <property type="entry name" value="SIS"/>
    <property type="match status" value="1"/>
</dbReference>
<dbReference type="PANTHER" id="PTHR32502">
    <property type="entry name" value="N-ACETYLGALACTOSAMINE PERMEASE II COMPONENT-RELATED"/>
    <property type="match status" value="1"/>
</dbReference>
<dbReference type="PROSITE" id="PS51464">
    <property type="entry name" value="SIS"/>
    <property type="match status" value="2"/>
</dbReference>
<protein>
    <submittedName>
        <fullName evidence="3">SIS domain-containing protein</fullName>
    </submittedName>
</protein>
<evidence type="ECO:0000259" key="2">
    <source>
        <dbReference type="PROSITE" id="PS51464"/>
    </source>
</evidence>